<dbReference type="PANTHER" id="PTHR10513:SF46">
    <property type="entry name" value="DEOXYGUANOSINE KINASE"/>
    <property type="match status" value="1"/>
</dbReference>
<dbReference type="Gene3D" id="3.40.50.300">
    <property type="entry name" value="P-loop containing nucleotide triphosphate hydrolases"/>
    <property type="match status" value="1"/>
</dbReference>
<dbReference type="GO" id="GO:0019136">
    <property type="term" value="F:deoxynucleoside kinase activity"/>
    <property type="evidence" value="ECO:0007669"/>
    <property type="project" value="InterPro"/>
</dbReference>
<comment type="caution">
    <text evidence="5">The sequence shown here is derived from an EMBL/GenBank/DDBJ whole genome shotgun (WGS) entry which is preliminary data.</text>
</comment>
<dbReference type="EMBL" id="WJKJ01000170">
    <property type="protein sequence ID" value="MBD3364625.1"/>
    <property type="molecule type" value="Genomic_DNA"/>
</dbReference>
<dbReference type="InterPro" id="IPR031314">
    <property type="entry name" value="DNK_dom"/>
</dbReference>
<protein>
    <submittedName>
        <fullName evidence="5">Deoxynucleoside kinase</fullName>
    </submittedName>
</protein>
<feature type="binding site" evidence="2">
    <location>
        <position position="147"/>
    </location>
    <ligand>
        <name>substrate</name>
    </ligand>
</feature>
<feature type="binding site" evidence="2">
    <location>
        <position position="36"/>
    </location>
    <ligand>
        <name>substrate</name>
    </ligand>
</feature>
<feature type="domain" description="Deoxynucleoside kinase" evidence="4">
    <location>
        <begin position="8"/>
        <end position="198"/>
    </location>
</feature>
<keyword evidence="5" id="KW-0418">Kinase</keyword>
<organism evidence="5 6">
    <name type="scientific">candidate division WOR-3 bacterium</name>
    <dbReference type="NCBI Taxonomy" id="2052148"/>
    <lineage>
        <taxon>Bacteria</taxon>
        <taxon>Bacteria division WOR-3</taxon>
    </lineage>
</organism>
<dbReference type="Proteomes" id="UP000630660">
    <property type="component" value="Unassembled WGS sequence"/>
</dbReference>
<evidence type="ECO:0000313" key="6">
    <source>
        <dbReference type="Proteomes" id="UP000630660"/>
    </source>
</evidence>
<proteinExistence type="predicted"/>
<dbReference type="GO" id="GO:0005524">
    <property type="term" value="F:ATP binding"/>
    <property type="evidence" value="ECO:0007669"/>
    <property type="project" value="UniProtKB-KW"/>
</dbReference>
<evidence type="ECO:0000259" key="4">
    <source>
        <dbReference type="Pfam" id="PF01712"/>
    </source>
</evidence>
<feature type="binding site" evidence="2">
    <location>
        <position position="59"/>
    </location>
    <ligand>
        <name>substrate</name>
    </ligand>
</feature>
<dbReference type="PIRSF" id="PIRSF000705">
    <property type="entry name" value="DNK"/>
    <property type="match status" value="1"/>
</dbReference>
<keyword evidence="3" id="KW-0067">ATP-binding</keyword>
<dbReference type="Pfam" id="PF01712">
    <property type="entry name" value="dNK"/>
    <property type="match status" value="1"/>
</dbReference>
<gene>
    <name evidence="5" type="ORF">GF359_05370</name>
</gene>
<evidence type="ECO:0000313" key="5">
    <source>
        <dbReference type="EMBL" id="MBD3364625.1"/>
    </source>
</evidence>
<keyword evidence="5" id="KW-0808">Transferase</keyword>
<dbReference type="InterPro" id="IPR027417">
    <property type="entry name" value="P-loop_NTPase"/>
</dbReference>
<reference evidence="5" key="1">
    <citation type="submission" date="2019-11" db="EMBL/GenBank/DDBJ databases">
        <title>Microbial mats filling the niche in hypersaline microbial mats.</title>
        <authorList>
            <person name="Wong H.L."/>
            <person name="Macleod F.I."/>
            <person name="White R.A. III"/>
            <person name="Burns B.P."/>
        </authorList>
    </citation>
    <scope>NUCLEOTIDE SEQUENCE</scope>
    <source>
        <strain evidence="5">Bin_327</strain>
    </source>
</reference>
<name>A0A9D5K9I1_UNCW3</name>
<dbReference type="InterPro" id="IPR002624">
    <property type="entry name" value="DCK/DGK"/>
</dbReference>
<dbReference type="InterPro" id="IPR050566">
    <property type="entry name" value="Deoxyribonucleoside_kinase"/>
</dbReference>
<evidence type="ECO:0000256" key="1">
    <source>
        <dbReference type="PIRSR" id="PIRSR000705-1"/>
    </source>
</evidence>
<dbReference type="PANTHER" id="PTHR10513">
    <property type="entry name" value="DEOXYNUCLEOSIDE KINASE"/>
    <property type="match status" value="1"/>
</dbReference>
<feature type="binding site" evidence="2">
    <location>
        <position position="48"/>
    </location>
    <ligand>
        <name>substrate</name>
    </ligand>
</feature>
<dbReference type="GO" id="GO:0005737">
    <property type="term" value="C:cytoplasm"/>
    <property type="evidence" value="ECO:0007669"/>
    <property type="project" value="TreeGrafter"/>
</dbReference>
<dbReference type="AlphaFoldDB" id="A0A9D5K9I1"/>
<keyword evidence="3" id="KW-0547">Nucleotide-binding</keyword>
<accession>A0A9D5K9I1</accession>
<evidence type="ECO:0000256" key="2">
    <source>
        <dbReference type="PIRSR" id="PIRSR000705-2"/>
    </source>
</evidence>
<feature type="binding site" evidence="2">
    <location>
        <position position="86"/>
    </location>
    <ligand>
        <name>substrate</name>
    </ligand>
</feature>
<dbReference type="SUPFAM" id="SSF52540">
    <property type="entry name" value="P-loop containing nucleoside triphosphate hydrolases"/>
    <property type="match status" value="1"/>
</dbReference>
<evidence type="ECO:0000256" key="3">
    <source>
        <dbReference type="PIRSR" id="PIRSR000705-3"/>
    </source>
</evidence>
<feature type="binding site" evidence="3">
    <location>
        <begin position="138"/>
        <end position="142"/>
    </location>
    <ligand>
        <name>ATP</name>
        <dbReference type="ChEBI" id="CHEBI:30616"/>
    </ligand>
</feature>
<feature type="active site" description="Proton acceptor" evidence="1">
    <location>
        <position position="80"/>
    </location>
</feature>
<dbReference type="CDD" id="cd01673">
    <property type="entry name" value="dNK"/>
    <property type="match status" value="1"/>
</dbReference>
<feature type="binding site" evidence="2">
    <location>
        <position position="81"/>
    </location>
    <ligand>
        <name>substrate</name>
    </ligand>
</feature>
<sequence length="211" mass="24466">MAVKRNLVCIDGVIGVGKTNLALKLAAEWGTVTLLEESLENPYLDRFYEDPDTFAFPAQLHFLMARYRELAKLKQTSLFERAVVADYTIYKDWIFSSINLPDNDFTIYEKMFRDIVEKVPEPDLVILLQARVDTLMRRISRRGREIEKGIAREYLESLSEAYNSFYFTYYNGPLLVVNTDHFNPEDSREHFSRLLAEIDATGQGRRFLGTA</sequence>